<keyword evidence="7" id="KW-0139">CF(1)</keyword>
<dbReference type="GO" id="GO:0046933">
    <property type="term" value="F:proton-transporting ATP synthase activity, rotational mechanism"/>
    <property type="evidence" value="ECO:0007669"/>
    <property type="project" value="UniProtKB-UniRule"/>
</dbReference>
<dbReference type="GO" id="GO:0045259">
    <property type="term" value="C:proton-transporting ATP synthase complex"/>
    <property type="evidence" value="ECO:0007669"/>
    <property type="project" value="UniProtKB-KW"/>
</dbReference>
<dbReference type="Gene3D" id="1.10.520.20">
    <property type="entry name" value="N-terminal domain of the delta subunit of the F1F0-ATP synthase"/>
    <property type="match status" value="1"/>
</dbReference>
<sequence>MLNTSIARRYARALFNLAMKQQQVQAVQTSLQQVSQLLQDFKDARILIEHPLLSPEQKKAFLKSVFATNVDELTYRALFVLFEHKRSEYVDLFYQEFKKMADEAQNIVEIEIQTARPLKEEEKTEIEQKLAVLLGKSVRSTISVIPDLLGGYRARLGNRLLDATVTGALQQFAAQAQVLQRA</sequence>
<dbReference type="Proteomes" id="UP000184016">
    <property type="component" value="Unassembled WGS sequence"/>
</dbReference>
<keyword evidence="4 7" id="KW-0406">Ion transport</keyword>
<dbReference type="PRINTS" id="PR00125">
    <property type="entry name" value="ATPASEDELTA"/>
</dbReference>
<keyword evidence="5 7" id="KW-0472">Membrane</keyword>
<evidence type="ECO:0000313" key="9">
    <source>
        <dbReference type="Proteomes" id="UP000184016"/>
    </source>
</evidence>
<comment type="subcellular location">
    <subcellularLocation>
        <location evidence="7">Cell membrane</location>
        <topology evidence="7">Peripheral membrane protein</topology>
    </subcellularLocation>
    <subcellularLocation>
        <location evidence="1">Membrane</location>
    </subcellularLocation>
</comment>
<dbReference type="PANTHER" id="PTHR11910">
    <property type="entry name" value="ATP SYNTHASE DELTA CHAIN"/>
    <property type="match status" value="1"/>
</dbReference>
<evidence type="ECO:0000256" key="3">
    <source>
        <dbReference type="ARBA" id="ARBA00022781"/>
    </source>
</evidence>
<evidence type="ECO:0000256" key="2">
    <source>
        <dbReference type="ARBA" id="ARBA00022448"/>
    </source>
</evidence>
<name>A0A1M6TBX5_9BACL</name>
<evidence type="ECO:0000313" key="8">
    <source>
        <dbReference type="EMBL" id="SHK54268.1"/>
    </source>
</evidence>
<gene>
    <name evidence="7" type="primary">atpH</name>
    <name evidence="8" type="ORF">SAMN05443507_11621</name>
</gene>
<dbReference type="STRING" id="1830138.SAMN05443507_11621"/>
<proteinExistence type="inferred from homology"/>
<dbReference type="InterPro" id="IPR000711">
    <property type="entry name" value="ATPase_OSCP/dsu"/>
</dbReference>
<evidence type="ECO:0000256" key="1">
    <source>
        <dbReference type="ARBA" id="ARBA00004370"/>
    </source>
</evidence>
<comment type="function">
    <text evidence="7">This protein is part of the stalk that links CF(0) to CF(1). It either transmits conformational changes from CF(0) to CF(1) or is implicated in proton conduction.</text>
</comment>
<dbReference type="OrthoDB" id="9802471at2"/>
<keyword evidence="9" id="KW-1185">Reference proteome</keyword>
<evidence type="ECO:0000256" key="6">
    <source>
        <dbReference type="ARBA" id="ARBA00023310"/>
    </source>
</evidence>
<keyword evidence="6 7" id="KW-0066">ATP synthesis</keyword>
<organism evidence="8 9">
    <name type="scientific">Alicyclobacillus tolerans</name>
    <dbReference type="NCBI Taxonomy" id="90970"/>
    <lineage>
        <taxon>Bacteria</taxon>
        <taxon>Bacillati</taxon>
        <taxon>Bacillota</taxon>
        <taxon>Bacilli</taxon>
        <taxon>Bacillales</taxon>
        <taxon>Alicyclobacillaceae</taxon>
        <taxon>Alicyclobacillus</taxon>
    </lineage>
</organism>
<dbReference type="Pfam" id="PF00213">
    <property type="entry name" value="OSCP"/>
    <property type="match status" value="1"/>
</dbReference>
<accession>A0A1M6TBX5</accession>
<keyword evidence="2 7" id="KW-0813">Transport</keyword>
<evidence type="ECO:0000256" key="4">
    <source>
        <dbReference type="ARBA" id="ARBA00023065"/>
    </source>
</evidence>
<reference evidence="9" key="1">
    <citation type="submission" date="2016-11" db="EMBL/GenBank/DDBJ databases">
        <authorList>
            <person name="Varghese N."/>
            <person name="Submissions S."/>
        </authorList>
    </citation>
    <scope>NUCLEOTIDE SEQUENCE [LARGE SCALE GENOMIC DNA]</scope>
    <source>
        <strain evidence="9">USBA-503</strain>
    </source>
</reference>
<dbReference type="AlphaFoldDB" id="A0A1M6TBX5"/>
<evidence type="ECO:0000256" key="7">
    <source>
        <dbReference type="HAMAP-Rule" id="MF_01416"/>
    </source>
</evidence>
<dbReference type="SUPFAM" id="SSF47928">
    <property type="entry name" value="N-terminal domain of the delta subunit of the F1F0-ATP synthase"/>
    <property type="match status" value="1"/>
</dbReference>
<evidence type="ECO:0000256" key="5">
    <source>
        <dbReference type="ARBA" id="ARBA00023136"/>
    </source>
</evidence>
<keyword evidence="7" id="KW-1003">Cell membrane</keyword>
<keyword evidence="3 7" id="KW-0375">Hydrogen ion transport</keyword>
<dbReference type="InterPro" id="IPR026015">
    <property type="entry name" value="ATP_synth_OSCP/delta_N_sf"/>
</dbReference>
<dbReference type="HAMAP" id="MF_01416">
    <property type="entry name" value="ATP_synth_delta_bact"/>
    <property type="match status" value="1"/>
</dbReference>
<comment type="function">
    <text evidence="7">F(1)F(0) ATP synthase produces ATP from ADP in the presence of a proton or sodium gradient. F-type ATPases consist of two structural domains, F(1) containing the extramembraneous catalytic core and F(0) containing the membrane proton channel, linked together by a central stalk and a peripheral stalk. During catalysis, ATP synthesis in the catalytic domain of F(1) is coupled via a rotary mechanism of the central stalk subunits to proton translocation.</text>
</comment>
<dbReference type="GO" id="GO:0005886">
    <property type="term" value="C:plasma membrane"/>
    <property type="evidence" value="ECO:0007669"/>
    <property type="project" value="UniProtKB-SubCell"/>
</dbReference>
<dbReference type="NCBIfam" id="TIGR01145">
    <property type="entry name" value="ATP_synt_delta"/>
    <property type="match status" value="1"/>
</dbReference>
<dbReference type="RefSeq" id="WP_072874437.1">
    <property type="nucleotide sequence ID" value="NZ_FRAF01000016.1"/>
</dbReference>
<comment type="similarity">
    <text evidence="7">Belongs to the ATPase delta chain family.</text>
</comment>
<protein>
    <recommendedName>
        <fullName evidence="7">ATP synthase subunit delta</fullName>
    </recommendedName>
    <alternativeName>
        <fullName evidence="7">ATP synthase F(1) sector subunit delta</fullName>
    </alternativeName>
    <alternativeName>
        <fullName evidence="7">F-type ATPase subunit delta</fullName>
        <shortName evidence="7">F-ATPase subunit delta</shortName>
    </alternativeName>
</protein>
<dbReference type="EMBL" id="FRAF01000016">
    <property type="protein sequence ID" value="SHK54268.1"/>
    <property type="molecule type" value="Genomic_DNA"/>
</dbReference>